<feature type="active site" description="Charge relay system" evidence="6">
    <location>
        <position position="71"/>
    </location>
</feature>
<evidence type="ECO:0000256" key="3">
    <source>
        <dbReference type="ARBA" id="ARBA00022729"/>
    </source>
</evidence>
<feature type="active site" description="Charge relay system" evidence="6">
    <location>
        <position position="36"/>
    </location>
</feature>
<feature type="domain" description="Peptidase S8/S53" evidence="7">
    <location>
        <begin position="27"/>
        <end position="290"/>
    </location>
</feature>
<evidence type="ECO:0000256" key="1">
    <source>
        <dbReference type="ARBA" id="ARBA00011073"/>
    </source>
</evidence>
<accession>A0A7W6A6K0</accession>
<evidence type="ECO:0000256" key="5">
    <source>
        <dbReference type="ARBA" id="ARBA00022825"/>
    </source>
</evidence>
<evidence type="ECO:0000256" key="4">
    <source>
        <dbReference type="ARBA" id="ARBA00022801"/>
    </source>
</evidence>
<protein>
    <recommendedName>
        <fullName evidence="7">Peptidase S8/S53 domain-containing protein</fullName>
    </recommendedName>
</protein>
<proteinExistence type="inferred from homology"/>
<gene>
    <name evidence="8" type="ORF">GGR11_002198</name>
</gene>
<dbReference type="Proteomes" id="UP000532936">
    <property type="component" value="Unassembled WGS sequence"/>
</dbReference>
<keyword evidence="4 6" id="KW-0378">Hydrolase</keyword>
<feature type="active site" description="Charge relay system" evidence="6">
    <location>
        <position position="242"/>
    </location>
</feature>
<evidence type="ECO:0000256" key="6">
    <source>
        <dbReference type="PROSITE-ProRule" id="PRU01240"/>
    </source>
</evidence>
<dbReference type="InterPro" id="IPR000209">
    <property type="entry name" value="Peptidase_S8/S53_dom"/>
</dbReference>
<comment type="similarity">
    <text evidence="1 6">Belongs to the peptidase S8 family.</text>
</comment>
<dbReference type="AlphaFoldDB" id="A0A7W6A6K0"/>
<dbReference type="PRINTS" id="PR00723">
    <property type="entry name" value="SUBTILISIN"/>
</dbReference>
<evidence type="ECO:0000313" key="8">
    <source>
        <dbReference type="EMBL" id="MBB3872645.1"/>
    </source>
</evidence>
<dbReference type="PROSITE" id="PS00138">
    <property type="entry name" value="SUBTILASE_SER"/>
    <property type="match status" value="1"/>
</dbReference>
<dbReference type="RefSeq" id="WP_343051121.1">
    <property type="nucleotide sequence ID" value="NZ_JACIDA010000002.1"/>
</dbReference>
<keyword evidence="3" id="KW-0732">Signal</keyword>
<sequence length="694" mass="72260">MSSTEYLRNYGLANMKAEVGWQAGATGNGVTVAVVDSGVSNSQADLVGRISTASTDVVPGRNTPYVANDSHGTLVSGVIASNFNGLGSVGVAYESTILSIRSDISDCEDEDDDVCFSSSDLVRALDFAVANGVKIINMSLGGDGRLGSAFEAALLRAVNSGAVIVASSGNDGEANPGWPAQYAVDPRFSGAVIAVGSHGATNVMSDFSNRAGATAVAYISAPGEDVITGCDGTSCWRINGTSFSAPHVSGALALLMDAFPNLSGRQALAILLDTARDAGDAGTDIVYGRGLLDLANAFRPVGTSSTPMADGGSIVAESEPGSFVGPAFGDAFSRQTALGTVLFDSYDRMFAVQLGGAYPTAPSRSYQAAPFEPSRTATTRLALPNGGRLNLTASQPAETPEPIAPRYDLTAAPWLGDEPRQEAMLDLEMGRLSFATWQGRGGARSPFDGAAGDGFAALAQADHAARGAMRFGSLTFAAESGGGDRRMPLRRVEAEASSYSRATLAWRGADGGLSVSIGGLDERLGPLGAFLPGGSDFALPSRTSFYAVGGDWTLRPGLRLIGEAGMGSTRIEGRFLSMDQAAISSNWRLGLLTGCSMVCDRISFTLSQPLRIESGTFSALLADVPVEYFDPLTYSRRSFSASPSGRQIDFILGGERRLWDGSSLSVQAVASREPRHVADAAPEFALIGGWRRRF</sequence>
<organism evidence="8 9">
    <name type="scientific">Brevundimonas mediterranea</name>
    <dbReference type="NCBI Taxonomy" id="74329"/>
    <lineage>
        <taxon>Bacteria</taxon>
        <taxon>Pseudomonadati</taxon>
        <taxon>Pseudomonadota</taxon>
        <taxon>Alphaproteobacteria</taxon>
        <taxon>Caulobacterales</taxon>
        <taxon>Caulobacteraceae</taxon>
        <taxon>Brevundimonas</taxon>
    </lineage>
</organism>
<evidence type="ECO:0000259" key="7">
    <source>
        <dbReference type="Pfam" id="PF00082"/>
    </source>
</evidence>
<name>A0A7W6A6K0_9CAUL</name>
<evidence type="ECO:0000313" key="9">
    <source>
        <dbReference type="Proteomes" id="UP000532936"/>
    </source>
</evidence>
<dbReference type="SUPFAM" id="SSF52743">
    <property type="entry name" value="Subtilisin-like"/>
    <property type="match status" value="1"/>
</dbReference>
<dbReference type="EMBL" id="JACIDA010000002">
    <property type="protein sequence ID" value="MBB3872645.1"/>
    <property type="molecule type" value="Genomic_DNA"/>
</dbReference>
<dbReference type="InterPro" id="IPR034061">
    <property type="entry name" value="Peptidases_S8_Autotransporter"/>
</dbReference>
<dbReference type="CDD" id="cd04848">
    <property type="entry name" value="Peptidases_S8_Autotransporter_serine_protease_like"/>
    <property type="match status" value="1"/>
</dbReference>
<evidence type="ECO:0000256" key="2">
    <source>
        <dbReference type="ARBA" id="ARBA00022670"/>
    </source>
</evidence>
<dbReference type="InterPro" id="IPR022398">
    <property type="entry name" value="Peptidase_S8_His-AS"/>
</dbReference>
<dbReference type="GO" id="GO:0004252">
    <property type="term" value="F:serine-type endopeptidase activity"/>
    <property type="evidence" value="ECO:0007669"/>
    <property type="project" value="UniProtKB-UniRule"/>
</dbReference>
<dbReference type="InterPro" id="IPR036852">
    <property type="entry name" value="Peptidase_S8/S53_dom_sf"/>
</dbReference>
<dbReference type="InterPro" id="IPR015500">
    <property type="entry name" value="Peptidase_S8_subtilisin-rel"/>
</dbReference>
<dbReference type="PANTHER" id="PTHR43806">
    <property type="entry name" value="PEPTIDASE S8"/>
    <property type="match status" value="1"/>
</dbReference>
<dbReference type="Gene3D" id="3.40.50.200">
    <property type="entry name" value="Peptidase S8/S53 domain"/>
    <property type="match status" value="1"/>
</dbReference>
<dbReference type="InterPro" id="IPR023828">
    <property type="entry name" value="Peptidase_S8_Ser-AS"/>
</dbReference>
<keyword evidence="5 6" id="KW-0720">Serine protease</keyword>
<dbReference type="PANTHER" id="PTHR43806:SF11">
    <property type="entry name" value="CEREVISIN-RELATED"/>
    <property type="match status" value="1"/>
</dbReference>
<dbReference type="Pfam" id="PF00082">
    <property type="entry name" value="Peptidase_S8"/>
    <property type="match status" value="1"/>
</dbReference>
<comment type="caution">
    <text evidence="8">The sequence shown here is derived from an EMBL/GenBank/DDBJ whole genome shotgun (WGS) entry which is preliminary data.</text>
</comment>
<dbReference type="PROSITE" id="PS51892">
    <property type="entry name" value="SUBTILASE"/>
    <property type="match status" value="1"/>
</dbReference>
<reference evidence="8 9" key="1">
    <citation type="submission" date="2020-08" db="EMBL/GenBank/DDBJ databases">
        <title>Genomic Encyclopedia of Type Strains, Phase IV (KMG-IV): sequencing the most valuable type-strain genomes for metagenomic binning, comparative biology and taxonomic classification.</title>
        <authorList>
            <person name="Goeker M."/>
        </authorList>
    </citation>
    <scope>NUCLEOTIDE SEQUENCE [LARGE SCALE GENOMIC DNA]</scope>
    <source>
        <strain evidence="8 9">DSM 14878</strain>
    </source>
</reference>
<keyword evidence="2 6" id="KW-0645">Protease</keyword>
<dbReference type="GO" id="GO:0006508">
    <property type="term" value="P:proteolysis"/>
    <property type="evidence" value="ECO:0007669"/>
    <property type="project" value="UniProtKB-KW"/>
</dbReference>
<dbReference type="InterPro" id="IPR050131">
    <property type="entry name" value="Peptidase_S8_subtilisin-like"/>
</dbReference>
<dbReference type="PROSITE" id="PS00137">
    <property type="entry name" value="SUBTILASE_HIS"/>
    <property type="match status" value="1"/>
</dbReference>